<protein>
    <recommendedName>
        <fullName evidence="2">Anti-sigma factor antagonist</fullName>
    </recommendedName>
</protein>
<dbReference type="Gene3D" id="3.30.750.24">
    <property type="entry name" value="STAS domain"/>
    <property type="match status" value="1"/>
</dbReference>
<organism evidence="4 5">
    <name type="scientific">candidate division KSB3 bacterium</name>
    <dbReference type="NCBI Taxonomy" id="2044937"/>
    <lineage>
        <taxon>Bacteria</taxon>
        <taxon>candidate division KSB3</taxon>
    </lineage>
</organism>
<dbReference type="Proteomes" id="UP000230821">
    <property type="component" value="Unassembled WGS sequence"/>
</dbReference>
<comment type="similarity">
    <text evidence="1 2">Belongs to the anti-sigma-factor antagonist family.</text>
</comment>
<dbReference type="PROSITE" id="PS50801">
    <property type="entry name" value="STAS"/>
    <property type="match status" value="1"/>
</dbReference>
<dbReference type="InterPro" id="IPR036513">
    <property type="entry name" value="STAS_dom_sf"/>
</dbReference>
<name>A0A2G6KI32_9BACT</name>
<dbReference type="InterPro" id="IPR003658">
    <property type="entry name" value="Anti-sigma_ant"/>
</dbReference>
<evidence type="ECO:0000256" key="1">
    <source>
        <dbReference type="ARBA" id="ARBA00009013"/>
    </source>
</evidence>
<proteinExistence type="inferred from homology"/>
<evidence type="ECO:0000313" key="5">
    <source>
        <dbReference type="Proteomes" id="UP000230821"/>
    </source>
</evidence>
<gene>
    <name evidence="4" type="ORF">CSA56_04660</name>
</gene>
<evidence type="ECO:0000256" key="2">
    <source>
        <dbReference type="RuleBase" id="RU003749"/>
    </source>
</evidence>
<evidence type="ECO:0000259" key="3">
    <source>
        <dbReference type="PROSITE" id="PS50801"/>
    </source>
</evidence>
<comment type="caution">
    <text evidence="4">The sequence shown here is derived from an EMBL/GenBank/DDBJ whole genome shotgun (WGS) entry which is preliminary data.</text>
</comment>
<dbReference type="CDD" id="cd07043">
    <property type="entry name" value="STAS_anti-anti-sigma_factors"/>
    <property type="match status" value="1"/>
</dbReference>
<dbReference type="Pfam" id="PF01740">
    <property type="entry name" value="STAS"/>
    <property type="match status" value="1"/>
</dbReference>
<feature type="domain" description="STAS" evidence="3">
    <location>
        <begin position="1"/>
        <end position="109"/>
    </location>
</feature>
<dbReference type="PANTHER" id="PTHR33495:SF14">
    <property type="entry name" value="ANTI-SIGMA FACTOR ANTAGONIST"/>
    <property type="match status" value="1"/>
</dbReference>
<dbReference type="NCBIfam" id="TIGR00377">
    <property type="entry name" value="ant_ant_sig"/>
    <property type="match status" value="1"/>
</dbReference>
<dbReference type="GO" id="GO:0043856">
    <property type="term" value="F:anti-sigma factor antagonist activity"/>
    <property type="evidence" value="ECO:0007669"/>
    <property type="project" value="InterPro"/>
</dbReference>
<dbReference type="InterPro" id="IPR002645">
    <property type="entry name" value="STAS_dom"/>
</dbReference>
<dbReference type="AlphaFoldDB" id="A0A2G6KI32"/>
<evidence type="ECO:0000313" key="4">
    <source>
        <dbReference type="EMBL" id="PIE35321.1"/>
    </source>
</evidence>
<dbReference type="PANTHER" id="PTHR33495">
    <property type="entry name" value="ANTI-SIGMA FACTOR ANTAGONIST TM_1081-RELATED-RELATED"/>
    <property type="match status" value="1"/>
</dbReference>
<dbReference type="SUPFAM" id="SSF52091">
    <property type="entry name" value="SpoIIaa-like"/>
    <property type="match status" value="1"/>
</dbReference>
<sequence>MTFQISTVNHVTVVEIIGDIGGQAAREIQDHILPQIEDASHILLDMHQVGYMSSAGLRLLLLLYRQVKEKNGHIVLAGVSEEIRDIMAITGFIGHFTIGDTLEEGLHALQEDS</sequence>
<accession>A0A2G6KI32</accession>
<reference evidence="4 5" key="1">
    <citation type="submission" date="2017-10" db="EMBL/GenBank/DDBJ databases">
        <title>Novel microbial diversity and functional potential in the marine mammal oral microbiome.</title>
        <authorList>
            <person name="Dudek N.K."/>
            <person name="Sun C.L."/>
            <person name="Burstein D."/>
            <person name="Kantor R.S."/>
            <person name="Aliaga Goltsman D.S."/>
            <person name="Bik E.M."/>
            <person name="Thomas B.C."/>
            <person name="Banfield J.F."/>
            <person name="Relman D.A."/>
        </authorList>
    </citation>
    <scope>NUCLEOTIDE SEQUENCE [LARGE SCALE GENOMIC DNA]</scope>
    <source>
        <strain evidence="4">DOLJORAL78_47_16</strain>
    </source>
</reference>
<dbReference type="EMBL" id="PDSK01000047">
    <property type="protein sequence ID" value="PIE35321.1"/>
    <property type="molecule type" value="Genomic_DNA"/>
</dbReference>